<evidence type="ECO:0000256" key="6">
    <source>
        <dbReference type="ARBA" id="ARBA00022989"/>
    </source>
</evidence>
<dbReference type="InterPro" id="IPR038731">
    <property type="entry name" value="RgtA/B/C-like"/>
</dbReference>
<feature type="transmembrane region" description="Helical" evidence="8">
    <location>
        <begin position="157"/>
        <end position="187"/>
    </location>
</feature>
<keyword evidence="3 10" id="KW-0328">Glycosyltransferase</keyword>
<name>A0A9X2EH74_9SPHN</name>
<dbReference type="Pfam" id="PF13231">
    <property type="entry name" value="PMT_2"/>
    <property type="match status" value="1"/>
</dbReference>
<evidence type="ECO:0000256" key="4">
    <source>
        <dbReference type="ARBA" id="ARBA00022679"/>
    </source>
</evidence>
<keyword evidence="6 8" id="KW-1133">Transmembrane helix</keyword>
<keyword evidence="7 8" id="KW-0472">Membrane</keyword>
<evidence type="ECO:0000256" key="7">
    <source>
        <dbReference type="ARBA" id="ARBA00023136"/>
    </source>
</evidence>
<evidence type="ECO:0000313" key="10">
    <source>
        <dbReference type="EMBL" id="MCM8557406.1"/>
    </source>
</evidence>
<feature type="transmembrane region" description="Helical" evidence="8">
    <location>
        <begin position="254"/>
        <end position="271"/>
    </location>
</feature>
<sequence length="480" mass="53150">MEQAKRSAPWLPILAIVLLTLALRLPTASFTSLSIDESAYSLVAAEILRGNWPYSHAFDHKPIGIYLHYAGVMATGLPHLIAVRLLAILVAIGSSLFIYAIARQQAGASRGIATGLGLLYTLASIGLEGQPTNTEIIVNFYLFAWLYAFGFRDQRPLASAIGAGIAAGIAVQVNYLAGPVLATLYLGAFIANPKREFRWLLVSGLTSIGTALSLLVPMLLAGTLGEYFAMQASFLSVYRAPRPEYWLRKDLTEIAQVLALPMLLFLGLLVYRFKEVPFIRILLLALGAILMASSSGYFFPHYFLLFWVPFFYLLARAVPLGEPKQVRIAFIAALITVEPAFLFGLAETAKGVEVTRDVMADRAPDGDRGQRMRIAFADEFNPGATSYITCEKPVLYHLFEQRPATRYPFYILHMYPYLEGFDTPAHLAEIRAAAPEHVMVGKLCPTQETQWVREAFADYVEVKNVEGTILYRRPDLVAAR</sequence>
<keyword evidence="2" id="KW-1003">Cell membrane</keyword>
<dbReference type="InterPro" id="IPR050297">
    <property type="entry name" value="LipidA_mod_glycosyltrf_83"/>
</dbReference>
<evidence type="ECO:0000259" key="9">
    <source>
        <dbReference type="Pfam" id="PF13231"/>
    </source>
</evidence>
<comment type="caution">
    <text evidence="10">The sequence shown here is derived from an EMBL/GenBank/DDBJ whole genome shotgun (WGS) entry which is preliminary data.</text>
</comment>
<dbReference type="EC" id="2.4.-.-" evidence="10"/>
<organism evidence="10 11">
    <name type="scientific">Sphingomicrobium sediminis</name>
    <dbReference type="NCBI Taxonomy" id="2950949"/>
    <lineage>
        <taxon>Bacteria</taxon>
        <taxon>Pseudomonadati</taxon>
        <taxon>Pseudomonadota</taxon>
        <taxon>Alphaproteobacteria</taxon>
        <taxon>Sphingomonadales</taxon>
        <taxon>Sphingomonadaceae</taxon>
        <taxon>Sphingomicrobium</taxon>
    </lineage>
</organism>
<evidence type="ECO:0000256" key="2">
    <source>
        <dbReference type="ARBA" id="ARBA00022475"/>
    </source>
</evidence>
<evidence type="ECO:0000256" key="8">
    <source>
        <dbReference type="SAM" id="Phobius"/>
    </source>
</evidence>
<feature type="transmembrane region" description="Helical" evidence="8">
    <location>
        <begin position="199"/>
        <end position="220"/>
    </location>
</feature>
<keyword evidence="11" id="KW-1185">Reference proteome</keyword>
<gene>
    <name evidence="10" type="ORF">NDO55_06195</name>
</gene>
<dbReference type="GO" id="GO:0016763">
    <property type="term" value="F:pentosyltransferase activity"/>
    <property type="evidence" value="ECO:0007669"/>
    <property type="project" value="TreeGrafter"/>
</dbReference>
<keyword evidence="4 10" id="KW-0808">Transferase</keyword>
<feature type="transmembrane region" description="Helical" evidence="8">
    <location>
        <begin position="278"/>
        <end position="298"/>
    </location>
</feature>
<evidence type="ECO:0000256" key="1">
    <source>
        <dbReference type="ARBA" id="ARBA00004651"/>
    </source>
</evidence>
<evidence type="ECO:0000256" key="3">
    <source>
        <dbReference type="ARBA" id="ARBA00022676"/>
    </source>
</evidence>
<dbReference type="PANTHER" id="PTHR33908:SF11">
    <property type="entry name" value="MEMBRANE PROTEIN"/>
    <property type="match status" value="1"/>
</dbReference>
<feature type="transmembrane region" description="Helical" evidence="8">
    <location>
        <begin position="134"/>
        <end position="151"/>
    </location>
</feature>
<dbReference type="GO" id="GO:0009103">
    <property type="term" value="P:lipopolysaccharide biosynthetic process"/>
    <property type="evidence" value="ECO:0007669"/>
    <property type="project" value="UniProtKB-ARBA"/>
</dbReference>
<evidence type="ECO:0000313" key="11">
    <source>
        <dbReference type="Proteomes" id="UP001155128"/>
    </source>
</evidence>
<accession>A0A9X2EH74</accession>
<feature type="domain" description="Glycosyltransferase RgtA/B/C/D-like" evidence="9">
    <location>
        <begin position="62"/>
        <end position="218"/>
    </location>
</feature>
<feature type="transmembrane region" description="Helical" evidence="8">
    <location>
        <begin position="81"/>
        <end position="102"/>
    </location>
</feature>
<proteinExistence type="predicted"/>
<protein>
    <submittedName>
        <fullName evidence="10">Glycosyltransferase family 39 protein</fullName>
        <ecNumber evidence="10">2.4.-.-</ecNumber>
    </submittedName>
</protein>
<evidence type="ECO:0000256" key="5">
    <source>
        <dbReference type="ARBA" id="ARBA00022692"/>
    </source>
</evidence>
<feature type="transmembrane region" description="Helical" evidence="8">
    <location>
        <begin position="328"/>
        <end position="346"/>
    </location>
</feature>
<dbReference type="RefSeq" id="WP_252113440.1">
    <property type="nucleotide sequence ID" value="NZ_JAMSHT010000001.1"/>
</dbReference>
<feature type="transmembrane region" description="Helical" evidence="8">
    <location>
        <begin position="304"/>
        <end position="321"/>
    </location>
</feature>
<reference evidence="10" key="1">
    <citation type="submission" date="2022-06" db="EMBL/GenBank/DDBJ databases">
        <title>Sphingomicrobium sedimins sp. nov., a marine bacterium isolated from tidal flat.</title>
        <authorList>
            <person name="Kim C.-H."/>
            <person name="Yoo Y."/>
            <person name="Kim J.-J."/>
        </authorList>
    </citation>
    <scope>NUCLEOTIDE SEQUENCE</scope>
    <source>
        <strain evidence="10">GRR-S6-50</strain>
    </source>
</reference>
<dbReference type="GO" id="GO:0005886">
    <property type="term" value="C:plasma membrane"/>
    <property type="evidence" value="ECO:0007669"/>
    <property type="project" value="UniProtKB-SubCell"/>
</dbReference>
<dbReference type="Proteomes" id="UP001155128">
    <property type="component" value="Unassembled WGS sequence"/>
</dbReference>
<dbReference type="AlphaFoldDB" id="A0A9X2EH74"/>
<dbReference type="EMBL" id="JAMSHT010000001">
    <property type="protein sequence ID" value="MCM8557406.1"/>
    <property type="molecule type" value="Genomic_DNA"/>
</dbReference>
<comment type="subcellular location">
    <subcellularLocation>
        <location evidence="1">Cell membrane</location>
        <topology evidence="1">Multi-pass membrane protein</topology>
    </subcellularLocation>
</comment>
<dbReference type="PANTHER" id="PTHR33908">
    <property type="entry name" value="MANNOSYLTRANSFERASE YKCB-RELATED"/>
    <property type="match status" value="1"/>
</dbReference>
<keyword evidence="5 8" id="KW-0812">Transmembrane</keyword>